<name>A0A3A5KC55_9HYPH</name>
<organism evidence="2 3">
    <name type="scientific">Mesorhizobium waimense</name>
    <dbReference type="NCBI Taxonomy" id="1300307"/>
    <lineage>
        <taxon>Bacteria</taxon>
        <taxon>Pseudomonadati</taxon>
        <taxon>Pseudomonadota</taxon>
        <taxon>Alphaproteobacteria</taxon>
        <taxon>Hyphomicrobiales</taxon>
        <taxon>Phyllobacteriaceae</taxon>
        <taxon>Mesorhizobium</taxon>
    </lineage>
</organism>
<dbReference type="NCBIfam" id="TIGR01537">
    <property type="entry name" value="portal_HK97"/>
    <property type="match status" value="1"/>
</dbReference>
<evidence type="ECO:0000256" key="1">
    <source>
        <dbReference type="SAM" id="MobiDB-lite"/>
    </source>
</evidence>
<evidence type="ECO:0000313" key="2">
    <source>
        <dbReference type="EMBL" id="RJT32789.1"/>
    </source>
</evidence>
<accession>A0A3A5KC55</accession>
<reference evidence="2 3" key="1">
    <citation type="submission" date="2018-09" db="EMBL/GenBank/DDBJ databases">
        <title>Mesorhizobium carmichaelinearum sp. nov. isolated from Carmichaelinea spp. root nodules in New Zealand.</title>
        <authorList>
            <person name="De Meyer S.E."/>
        </authorList>
    </citation>
    <scope>NUCLEOTIDE SEQUENCE [LARGE SCALE GENOMIC DNA]</scope>
    <source>
        <strain evidence="2 3">ICMP19557</strain>
    </source>
</reference>
<feature type="compositionally biased region" description="Acidic residues" evidence="1">
    <location>
        <begin position="423"/>
        <end position="433"/>
    </location>
</feature>
<gene>
    <name evidence="2" type="ORF">D3227_25660</name>
</gene>
<comment type="caution">
    <text evidence="2">The sequence shown here is derived from an EMBL/GenBank/DDBJ whole genome shotgun (WGS) entry which is preliminary data.</text>
</comment>
<dbReference type="InterPro" id="IPR006427">
    <property type="entry name" value="Portal_HK97"/>
</dbReference>
<protein>
    <submittedName>
        <fullName evidence="2">Phage portal protein</fullName>
    </submittedName>
</protein>
<proteinExistence type="predicted"/>
<dbReference type="OrthoDB" id="7592047at2"/>
<dbReference type="RefSeq" id="WP_120017073.1">
    <property type="nucleotide sequence ID" value="NZ_QZWZ01000024.1"/>
</dbReference>
<dbReference type="InterPro" id="IPR006944">
    <property type="entry name" value="Phage/GTA_portal"/>
</dbReference>
<sequence>MNILGLDIRRKSASTAKNALESRATIENPTIPVSAENFLAFFGVQSANLPHVTIDRALAVPAVWAAVAFLSRTLAALPRHAYRDTKDGAKRVGGKLEAVVNAAPNDGIGSFAFWQWFWQQVFTGGRGLAYIERTPQGIDSLWPMDPAKATIKRSGLKITYAYEGKTYDAADVIDVPFMRRSCGLKHYGPIAMAAKAIQLAIAMNDYGSNFFAGGGVPPLALEGPLPAGAEAIKRAQADIKRSVDAAKNANEPVFPIPAGYKLTPVGIDPAKGQMVEARRFQVEEIARTYQLPTVFLQDLTHGTMANTEQQNLMLVQHLIGQWAKALEDEINLKFFGRSTGNRYVSHVLDGLLRGDFASRMAGLAKAVQNALMTPNEARALENRPSMPHGDGLFLQGATAPLGTATYGQQNKVGAALPANDNAQSDENDEAEAA</sequence>
<dbReference type="Gene3D" id="3.40.140.120">
    <property type="match status" value="1"/>
</dbReference>
<feature type="region of interest" description="Disordered" evidence="1">
    <location>
        <begin position="412"/>
        <end position="433"/>
    </location>
</feature>
<dbReference type="Gene3D" id="3.30.1120.70">
    <property type="match status" value="1"/>
</dbReference>
<dbReference type="AlphaFoldDB" id="A0A3A5KC55"/>
<keyword evidence="3" id="KW-1185">Reference proteome</keyword>
<dbReference type="Gene3D" id="1.20.1270.210">
    <property type="match status" value="1"/>
</dbReference>
<dbReference type="EMBL" id="QZWZ01000024">
    <property type="protein sequence ID" value="RJT32789.1"/>
    <property type="molecule type" value="Genomic_DNA"/>
</dbReference>
<dbReference type="Pfam" id="PF04860">
    <property type="entry name" value="Phage_portal"/>
    <property type="match status" value="1"/>
</dbReference>
<dbReference type="Proteomes" id="UP000272706">
    <property type="component" value="Unassembled WGS sequence"/>
</dbReference>
<evidence type="ECO:0000313" key="3">
    <source>
        <dbReference type="Proteomes" id="UP000272706"/>
    </source>
</evidence>